<gene>
    <name evidence="4" type="ORF">AK812_SmicGene27033</name>
</gene>
<feature type="compositionally biased region" description="Polar residues" evidence="1">
    <location>
        <begin position="379"/>
        <end position="399"/>
    </location>
</feature>
<keyword evidence="2" id="KW-0812">Transmembrane</keyword>
<feature type="chain" id="PRO_5012728795" evidence="3">
    <location>
        <begin position="18"/>
        <end position="788"/>
    </location>
</feature>
<keyword evidence="5" id="KW-1185">Reference proteome</keyword>
<evidence type="ECO:0000256" key="2">
    <source>
        <dbReference type="SAM" id="Phobius"/>
    </source>
</evidence>
<protein>
    <submittedName>
        <fullName evidence="4">Uncharacterized protein</fullName>
    </submittedName>
</protein>
<evidence type="ECO:0000256" key="1">
    <source>
        <dbReference type="SAM" id="MobiDB-lite"/>
    </source>
</evidence>
<feature type="compositionally biased region" description="Polar residues" evidence="1">
    <location>
        <begin position="422"/>
        <end position="431"/>
    </location>
</feature>
<comment type="caution">
    <text evidence="4">The sequence shown here is derived from an EMBL/GenBank/DDBJ whole genome shotgun (WGS) entry which is preliminary data.</text>
</comment>
<evidence type="ECO:0000313" key="4">
    <source>
        <dbReference type="EMBL" id="OLP91298.1"/>
    </source>
</evidence>
<feature type="signal peptide" evidence="3">
    <location>
        <begin position="1"/>
        <end position="17"/>
    </location>
</feature>
<dbReference type="OrthoDB" id="10420059at2759"/>
<feature type="region of interest" description="Disordered" evidence="1">
    <location>
        <begin position="110"/>
        <end position="184"/>
    </location>
</feature>
<sequence length="788" mass="84328">MKVVLAGFPVFFTACFAQEETQRGLRAALRGAGVGQRQLQSANSSTTEVPEATATVVPNCRQGYIDVTGGKAFPWTCAFYCEGGQNFATASCLCACLTQEQIDRLGLNGTTTTPGTAAGGEILITPPPDTEGTWSDPVEEVPVGELNEGRSEPFAQGDPGHDYLDESASTTTTEPPPPTEPPPYTDWQTILLVLTGTFLIMVAVGMVMVFAHRNGFLGAIQVAKTNKLDTPCHETGETNETNHHHVDKRLSPDKLSCLRRDSLLSDTCPMSAKAMVAMDHLEKLRSSGDATAKHAANFHLDSLNIARTRSDDTGGSDNAQRRAVDMELVMQRRKSDPERPQEPLPPVQRRFSCPDQLQVPSSCQRRPPRASEDAAQLQMLRTPSKVSVTSSRSLPQRPTEQMVEVSRRPSTASANAPPVSSLAKNRLTSTWRSSQAAAASGGGRSPSHRASSRHSQHSASSAQSRLQAPASPSRSRLGSKASQAHLDAFGCALVDPGEFDTFARSLFDPASANSNVTDEGGVNAMVLTMARVCMLVTDCALFVGTLSQAYPTVGVRNAHAGQVSSTTFANHVSGNQNVAQITAPVILMTACVSVLLKRVMAWSWLALTASVILDLRDLLVKSPTSVNPQCLRFRSLFARGEFGQRDNNLRVYTTAQFALNAINTDVANDQTRSTVRLFSYGFSAGSSTAGNLIDNAADPGVVGNHQVEGFPLTYNPILHETVAIELPCVAGNATLFNATVPATRPGSLNDTRVETRAVGITGGTTVVKQAVQGQRAGVKKRRIEFAKK</sequence>
<organism evidence="4 5">
    <name type="scientific">Symbiodinium microadriaticum</name>
    <name type="common">Dinoflagellate</name>
    <name type="synonym">Zooxanthella microadriatica</name>
    <dbReference type="NCBI Taxonomy" id="2951"/>
    <lineage>
        <taxon>Eukaryota</taxon>
        <taxon>Sar</taxon>
        <taxon>Alveolata</taxon>
        <taxon>Dinophyceae</taxon>
        <taxon>Suessiales</taxon>
        <taxon>Symbiodiniaceae</taxon>
        <taxon>Symbiodinium</taxon>
    </lineage>
</organism>
<feature type="transmembrane region" description="Helical" evidence="2">
    <location>
        <begin position="187"/>
        <end position="211"/>
    </location>
</feature>
<keyword evidence="3" id="KW-0732">Signal</keyword>
<feature type="compositionally biased region" description="Pro residues" evidence="1">
    <location>
        <begin position="174"/>
        <end position="184"/>
    </location>
</feature>
<dbReference type="Proteomes" id="UP000186817">
    <property type="component" value="Unassembled WGS sequence"/>
</dbReference>
<proteinExistence type="predicted"/>
<name>A0A1Q9D831_SYMMI</name>
<evidence type="ECO:0000313" key="5">
    <source>
        <dbReference type="Proteomes" id="UP000186817"/>
    </source>
</evidence>
<dbReference type="AlphaFoldDB" id="A0A1Q9D831"/>
<feature type="compositionally biased region" description="Low complexity" evidence="1">
    <location>
        <begin position="457"/>
        <end position="473"/>
    </location>
</feature>
<feature type="compositionally biased region" description="Low complexity" evidence="1">
    <location>
        <begin position="110"/>
        <end position="120"/>
    </location>
</feature>
<dbReference type="EMBL" id="LSRX01000672">
    <property type="protein sequence ID" value="OLP91298.1"/>
    <property type="molecule type" value="Genomic_DNA"/>
</dbReference>
<keyword evidence="2" id="KW-1133">Transmembrane helix</keyword>
<dbReference type="PROSITE" id="PS51257">
    <property type="entry name" value="PROKAR_LIPOPROTEIN"/>
    <property type="match status" value="1"/>
</dbReference>
<evidence type="ECO:0000256" key="3">
    <source>
        <dbReference type="SAM" id="SignalP"/>
    </source>
</evidence>
<feature type="region of interest" description="Disordered" evidence="1">
    <location>
        <begin position="331"/>
        <end position="479"/>
    </location>
</feature>
<keyword evidence="2" id="KW-0472">Membrane</keyword>
<accession>A0A1Q9D831</accession>
<reference evidence="4 5" key="1">
    <citation type="submission" date="2016-02" db="EMBL/GenBank/DDBJ databases">
        <title>Genome analysis of coral dinoflagellate symbionts highlights evolutionary adaptations to a symbiotic lifestyle.</title>
        <authorList>
            <person name="Aranda M."/>
            <person name="Li Y."/>
            <person name="Liew Y.J."/>
            <person name="Baumgarten S."/>
            <person name="Simakov O."/>
            <person name="Wilson M."/>
            <person name="Piel J."/>
            <person name="Ashoor H."/>
            <person name="Bougouffa S."/>
            <person name="Bajic V.B."/>
            <person name="Ryu T."/>
            <person name="Ravasi T."/>
            <person name="Bayer T."/>
            <person name="Micklem G."/>
            <person name="Kim H."/>
            <person name="Bhak J."/>
            <person name="Lajeunesse T.C."/>
            <person name="Voolstra C.R."/>
        </authorList>
    </citation>
    <scope>NUCLEOTIDE SEQUENCE [LARGE SCALE GENOMIC DNA]</scope>
    <source>
        <strain evidence="4 5">CCMP2467</strain>
    </source>
</reference>
<feature type="compositionally biased region" description="Basic residues" evidence="1">
    <location>
        <begin position="446"/>
        <end position="456"/>
    </location>
</feature>